<dbReference type="InterPro" id="IPR042534">
    <property type="entry name" value="SAP18_sf"/>
</dbReference>
<protein>
    <recommendedName>
        <fullName evidence="5">Sin3-associated polypeptide Sap18</fullName>
    </recommendedName>
</protein>
<dbReference type="Pfam" id="PF06487">
    <property type="entry name" value="SAP18"/>
    <property type="match status" value="1"/>
</dbReference>
<dbReference type="PANTHER" id="PTHR13082">
    <property type="entry name" value="SAP18"/>
    <property type="match status" value="1"/>
</dbReference>
<comment type="similarity">
    <text evidence="1">Belongs to the SAP18 family.</text>
</comment>
<accession>A0A9P4VXD5</accession>
<evidence type="ECO:0000256" key="1">
    <source>
        <dbReference type="ARBA" id="ARBA00009143"/>
    </source>
</evidence>
<reference evidence="3" key="1">
    <citation type="journal article" date="2020" name="Stud. Mycol.">
        <title>101 Dothideomycetes genomes: a test case for predicting lifestyles and emergence of pathogens.</title>
        <authorList>
            <person name="Haridas S."/>
            <person name="Albert R."/>
            <person name="Binder M."/>
            <person name="Bloem J."/>
            <person name="Labutti K."/>
            <person name="Salamov A."/>
            <person name="Andreopoulos B."/>
            <person name="Baker S."/>
            <person name="Barry K."/>
            <person name="Bills G."/>
            <person name="Bluhm B."/>
            <person name="Cannon C."/>
            <person name="Castanera R."/>
            <person name="Culley D."/>
            <person name="Daum C."/>
            <person name="Ezra D."/>
            <person name="Gonzalez J."/>
            <person name="Henrissat B."/>
            <person name="Kuo A."/>
            <person name="Liang C."/>
            <person name="Lipzen A."/>
            <person name="Lutzoni F."/>
            <person name="Magnuson J."/>
            <person name="Mondo S."/>
            <person name="Nolan M."/>
            <person name="Ohm R."/>
            <person name="Pangilinan J."/>
            <person name="Park H.-J."/>
            <person name="Ramirez L."/>
            <person name="Alfaro M."/>
            <person name="Sun H."/>
            <person name="Tritt A."/>
            <person name="Yoshinaga Y."/>
            <person name="Zwiers L.-H."/>
            <person name="Turgeon B."/>
            <person name="Goodwin S."/>
            <person name="Spatafora J."/>
            <person name="Crous P."/>
            <person name="Grigoriev I."/>
        </authorList>
    </citation>
    <scope>NUCLEOTIDE SEQUENCE</scope>
    <source>
        <strain evidence="3">CBS 101060</strain>
    </source>
</reference>
<evidence type="ECO:0000313" key="4">
    <source>
        <dbReference type="Proteomes" id="UP000799429"/>
    </source>
</evidence>
<dbReference type="GO" id="GO:0005634">
    <property type="term" value="C:nucleus"/>
    <property type="evidence" value="ECO:0007669"/>
    <property type="project" value="TreeGrafter"/>
</dbReference>
<dbReference type="AlphaFoldDB" id="A0A9P4VXD5"/>
<evidence type="ECO:0000313" key="3">
    <source>
        <dbReference type="EMBL" id="KAF2843704.1"/>
    </source>
</evidence>
<dbReference type="OrthoDB" id="440566at2759"/>
<name>A0A9P4VXD5_9PEZI</name>
<keyword evidence="4" id="KW-1185">Reference proteome</keyword>
<evidence type="ECO:0000256" key="2">
    <source>
        <dbReference type="SAM" id="MobiDB-lite"/>
    </source>
</evidence>
<feature type="region of interest" description="Disordered" evidence="2">
    <location>
        <begin position="196"/>
        <end position="250"/>
    </location>
</feature>
<proteinExistence type="inferred from homology"/>
<dbReference type="Proteomes" id="UP000799429">
    <property type="component" value="Unassembled WGS sequence"/>
</dbReference>
<dbReference type="PANTHER" id="PTHR13082:SF0">
    <property type="entry name" value="HISTONE DEACETYLASE COMPLEX SUBUNIT SAP18"/>
    <property type="match status" value="1"/>
</dbReference>
<gene>
    <name evidence="3" type="ORF">M501DRAFT_1028474</name>
</gene>
<organism evidence="3 4">
    <name type="scientific">Patellaria atrata CBS 101060</name>
    <dbReference type="NCBI Taxonomy" id="1346257"/>
    <lineage>
        <taxon>Eukaryota</taxon>
        <taxon>Fungi</taxon>
        <taxon>Dikarya</taxon>
        <taxon>Ascomycota</taxon>
        <taxon>Pezizomycotina</taxon>
        <taxon>Dothideomycetes</taxon>
        <taxon>Dothideomycetes incertae sedis</taxon>
        <taxon>Patellariales</taxon>
        <taxon>Patellariaceae</taxon>
        <taxon>Patellaria</taxon>
    </lineage>
</organism>
<evidence type="ECO:0008006" key="5">
    <source>
        <dbReference type="Google" id="ProtNLM"/>
    </source>
</evidence>
<dbReference type="EMBL" id="MU006089">
    <property type="protein sequence ID" value="KAF2843704.1"/>
    <property type="molecule type" value="Genomic_DNA"/>
</dbReference>
<dbReference type="Gene3D" id="3.10.20.550">
    <property type="entry name" value="ASAP complex, SAP18 subunit"/>
    <property type="match status" value="1"/>
</dbReference>
<dbReference type="InterPro" id="IPR010516">
    <property type="entry name" value="SAP18"/>
</dbReference>
<feature type="compositionally biased region" description="Gly residues" evidence="2">
    <location>
        <begin position="196"/>
        <end position="212"/>
    </location>
</feature>
<comment type="caution">
    <text evidence="3">The sequence shown here is derived from an EMBL/GenBank/DDBJ whole genome shotgun (WGS) entry which is preliminary data.</text>
</comment>
<sequence>MSTAKTDRQTTTPFLLKLFYRTSFSHNPSEFLPHLPTPPHLQIYTWQTCTLRELTHLVASVPSLLPSPAIGTRLVFKLIFPDTRPPGGAGRGGGPGGGREEARYITKELGSVVVGGGGPGIKGDDRDTEMQDGDAAGGGELDDLSGDAEKTLESARFVIGDYVSCAIYPPLPNGDVAPAVPAAGFRAGRGGEYAAPRGGGMNGFGGRGGRGGPRQFEGGRGSIPSGEWRRGERLPDTGYGRGRGGRGRGW</sequence>
<feature type="region of interest" description="Disordered" evidence="2">
    <location>
        <begin position="115"/>
        <end position="145"/>
    </location>
</feature>